<accession>A0ABT2M1T7</accession>
<evidence type="ECO:0000259" key="1">
    <source>
        <dbReference type="Pfam" id="PF03703"/>
    </source>
</evidence>
<evidence type="ECO:0000313" key="2">
    <source>
        <dbReference type="EMBL" id="MCT7399492.1"/>
    </source>
</evidence>
<dbReference type="Proteomes" id="UP001431199">
    <property type="component" value="Unassembled WGS sequence"/>
</dbReference>
<keyword evidence="3" id="KW-1185">Reference proteome</keyword>
<dbReference type="EMBL" id="JAODBU010000009">
    <property type="protein sequence ID" value="MCT7399492.1"/>
    <property type="molecule type" value="Genomic_DNA"/>
</dbReference>
<reference evidence="2" key="1">
    <citation type="submission" date="2022-09" db="EMBL/GenBank/DDBJ databases">
        <title>Eubacterium sp. LFL-14 isolated from human feces.</title>
        <authorList>
            <person name="Liu F."/>
        </authorList>
    </citation>
    <scope>NUCLEOTIDE SEQUENCE</scope>
    <source>
        <strain evidence="2">LFL-14</strain>
    </source>
</reference>
<protein>
    <submittedName>
        <fullName evidence="2">PH domain-containing protein</fullName>
    </submittedName>
</protein>
<dbReference type="RefSeq" id="WP_260978894.1">
    <property type="nucleotide sequence ID" value="NZ_JAODBU010000009.1"/>
</dbReference>
<proteinExistence type="predicted"/>
<gene>
    <name evidence="2" type="ORF">N5B56_10420</name>
</gene>
<dbReference type="PANTHER" id="PTHR37938">
    <property type="entry name" value="BLL0215 PROTEIN"/>
    <property type="match status" value="1"/>
</dbReference>
<dbReference type="Pfam" id="PF03703">
    <property type="entry name" value="bPH_2"/>
    <property type="match status" value="1"/>
</dbReference>
<feature type="domain" description="YdbS-like PH" evidence="1">
    <location>
        <begin position="32"/>
        <end position="106"/>
    </location>
</feature>
<comment type="caution">
    <text evidence="2">The sequence shown here is derived from an EMBL/GenBank/DDBJ whole genome shotgun (WGS) entry which is preliminary data.</text>
</comment>
<organism evidence="2 3">
    <name type="scientific">Eubacterium album</name>
    <dbReference type="NCBI Taxonomy" id="2978477"/>
    <lineage>
        <taxon>Bacteria</taxon>
        <taxon>Bacillati</taxon>
        <taxon>Bacillota</taxon>
        <taxon>Clostridia</taxon>
        <taxon>Eubacteriales</taxon>
        <taxon>Eubacteriaceae</taxon>
        <taxon>Eubacterium</taxon>
    </lineage>
</organism>
<evidence type="ECO:0000313" key="3">
    <source>
        <dbReference type="Proteomes" id="UP001431199"/>
    </source>
</evidence>
<name>A0ABT2M1T7_9FIRM</name>
<dbReference type="InterPro" id="IPR005182">
    <property type="entry name" value="YdbS-like_PH"/>
</dbReference>
<dbReference type="PANTHER" id="PTHR37938:SF1">
    <property type="entry name" value="BLL0215 PROTEIN"/>
    <property type="match status" value="1"/>
</dbReference>
<sequence>MSRVIEENGRRSTEKELWSDKKRTIFGLPISFTKYTLTDTRLIIKSGFLNIKEDEIMLYRITDITYKASLWERMFGVGKLFCDSADKSATNFIVGPIKEAVKVRDLLSDNVDEQRDKKRIRGNEFFNDSMDDDMDLQN</sequence>